<sequence length="207" mass="23318">MQNLIIEQTSHGNTVRYQRLPSGTCYHEDTPQEVIALLEEVQGTQRKIRLYYGDPATGQSWFDENDVIGTIGRSCGNIKVPLLIESGESGGPAILDHCIVRIDSPFRTLYQHPSFRVGDVAIQKGVHVDYPWSVTIDGQVHAGFANKRRANAFAAFIQGQRFALPVDKHGLIECENDDLPWQVWVNDRQKAAFLSEAEATRYWHALQ</sequence>
<evidence type="ECO:0000313" key="2">
    <source>
        <dbReference type="Proteomes" id="UP001524569"/>
    </source>
</evidence>
<proteinExistence type="predicted"/>
<dbReference type="Proteomes" id="UP001524569">
    <property type="component" value="Unassembled WGS sequence"/>
</dbReference>
<accession>A0ABT1UME2</accession>
<protein>
    <submittedName>
        <fullName evidence="1">Uncharacterized protein</fullName>
    </submittedName>
</protein>
<dbReference type="EMBL" id="JANIBM010000042">
    <property type="protein sequence ID" value="MCQ8183282.1"/>
    <property type="molecule type" value="Genomic_DNA"/>
</dbReference>
<evidence type="ECO:0000313" key="1">
    <source>
        <dbReference type="EMBL" id="MCQ8183282.1"/>
    </source>
</evidence>
<keyword evidence="2" id="KW-1185">Reference proteome</keyword>
<dbReference type="RefSeq" id="WP_256612501.1">
    <property type="nucleotide sequence ID" value="NZ_JANIBM010000042.1"/>
</dbReference>
<name>A0ABT1UME2_9GAMM</name>
<reference evidence="1 2" key="1">
    <citation type="submission" date="2022-07" db="EMBL/GenBank/DDBJ databases">
        <title>Methylomonas rivi sp. nov., Methylomonas rosea sp. nov., Methylomonas aureus sp. nov. and Methylomonas subterranea sp. nov., four novel methanotrophs isolated from a freshwater creek and the deep terrestrial subsurface.</title>
        <authorList>
            <person name="Abin C."/>
            <person name="Sankaranarayanan K."/>
            <person name="Garner C."/>
            <person name="Sindelar R."/>
            <person name="Kotary K."/>
            <person name="Garner R."/>
            <person name="Barclay S."/>
            <person name="Lawson P."/>
            <person name="Krumholz L."/>
        </authorList>
    </citation>
    <scope>NUCLEOTIDE SEQUENCE [LARGE SCALE GENOMIC DNA]</scope>
    <source>
        <strain evidence="1 2">SURF-1</strain>
    </source>
</reference>
<gene>
    <name evidence="1" type="ORF">NP603_19370</name>
</gene>
<organism evidence="1 2">
    <name type="scientific">Methylomonas aurea</name>
    <dbReference type="NCBI Taxonomy" id="2952224"/>
    <lineage>
        <taxon>Bacteria</taxon>
        <taxon>Pseudomonadati</taxon>
        <taxon>Pseudomonadota</taxon>
        <taxon>Gammaproteobacteria</taxon>
        <taxon>Methylococcales</taxon>
        <taxon>Methylococcaceae</taxon>
        <taxon>Methylomonas</taxon>
    </lineage>
</organism>
<comment type="caution">
    <text evidence="1">The sequence shown here is derived from an EMBL/GenBank/DDBJ whole genome shotgun (WGS) entry which is preliminary data.</text>
</comment>